<dbReference type="InterPro" id="IPR006212">
    <property type="entry name" value="Furin_repeat"/>
</dbReference>
<evidence type="ECO:0000256" key="5">
    <source>
        <dbReference type="SAM" id="MobiDB-lite"/>
    </source>
</evidence>
<comment type="caution">
    <text evidence="4">Lacks conserved residue(s) required for the propagation of feature annotation.</text>
</comment>
<proteinExistence type="predicted"/>
<keyword evidence="2" id="KW-0677">Repeat</keyword>
<dbReference type="InterPro" id="IPR011936">
    <property type="entry name" value="Myxo_disulph_rpt"/>
</dbReference>
<evidence type="ECO:0000256" key="6">
    <source>
        <dbReference type="SAM" id="Phobius"/>
    </source>
</evidence>
<dbReference type="NCBIfam" id="TIGR02232">
    <property type="entry name" value="myxo_disulf_rpt"/>
    <property type="match status" value="1"/>
</dbReference>
<dbReference type="PANTHER" id="PTHR24033:SF151">
    <property type="entry name" value="NOTCH 2"/>
    <property type="match status" value="1"/>
</dbReference>
<dbReference type="InterPro" id="IPR009030">
    <property type="entry name" value="Growth_fac_rcpt_cys_sf"/>
</dbReference>
<feature type="chain" id="PRO_5004906919" evidence="7">
    <location>
        <begin position="22"/>
        <end position="1766"/>
    </location>
</feature>
<evidence type="ECO:0000256" key="1">
    <source>
        <dbReference type="ARBA" id="ARBA00022729"/>
    </source>
</evidence>
<keyword evidence="1 7" id="KW-0732">Signal</keyword>
<dbReference type="Proteomes" id="UP000009168">
    <property type="component" value="Unassembled WGS sequence"/>
</dbReference>
<feature type="disulfide bond" evidence="4">
    <location>
        <begin position="995"/>
        <end position="1004"/>
    </location>
</feature>
<organism evidence="9 10">
    <name type="scientific">Tetrahymena thermophila (strain SB210)</name>
    <dbReference type="NCBI Taxonomy" id="312017"/>
    <lineage>
        <taxon>Eukaryota</taxon>
        <taxon>Sar</taxon>
        <taxon>Alveolata</taxon>
        <taxon>Ciliophora</taxon>
        <taxon>Intramacronucleata</taxon>
        <taxon>Oligohymenophorea</taxon>
        <taxon>Hymenostomatida</taxon>
        <taxon>Tetrahymenina</taxon>
        <taxon>Tetrahymenidae</taxon>
        <taxon>Tetrahymena</taxon>
    </lineage>
</organism>
<feature type="signal peptide" evidence="7">
    <location>
        <begin position="1"/>
        <end position="21"/>
    </location>
</feature>
<keyword evidence="6" id="KW-1133">Transmembrane helix</keyword>
<dbReference type="PROSITE" id="PS01186">
    <property type="entry name" value="EGF_2"/>
    <property type="match status" value="1"/>
</dbReference>
<feature type="transmembrane region" description="Helical" evidence="6">
    <location>
        <begin position="1355"/>
        <end position="1373"/>
    </location>
</feature>
<dbReference type="InParanoid" id="W7XID2"/>
<keyword evidence="6" id="KW-0812">Transmembrane</keyword>
<keyword evidence="6" id="KW-0472">Membrane</keyword>
<keyword evidence="4" id="KW-0245">EGF-like domain</keyword>
<feature type="transmembrane region" description="Helical" evidence="6">
    <location>
        <begin position="1622"/>
        <end position="1645"/>
    </location>
</feature>
<dbReference type="PROSITE" id="PS00022">
    <property type="entry name" value="EGF_1"/>
    <property type="match status" value="1"/>
</dbReference>
<feature type="domain" description="EGF-like" evidence="8">
    <location>
        <begin position="968"/>
        <end position="1005"/>
    </location>
</feature>
<dbReference type="Pfam" id="PF13948">
    <property type="entry name" value="DUF4215"/>
    <property type="match status" value="1"/>
</dbReference>
<dbReference type="SUPFAM" id="SSF57184">
    <property type="entry name" value="Growth factor receptor domain"/>
    <property type="match status" value="4"/>
</dbReference>
<dbReference type="GeneID" id="24438807"/>
<reference evidence="10" key="1">
    <citation type="journal article" date="2006" name="PLoS Biol.">
        <title>Macronuclear genome sequence of the ciliate Tetrahymena thermophila, a model eukaryote.</title>
        <authorList>
            <person name="Eisen J.A."/>
            <person name="Coyne R.S."/>
            <person name="Wu M."/>
            <person name="Wu D."/>
            <person name="Thiagarajan M."/>
            <person name="Wortman J.R."/>
            <person name="Badger J.H."/>
            <person name="Ren Q."/>
            <person name="Amedeo P."/>
            <person name="Jones K.M."/>
            <person name="Tallon L.J."/>
            <person name="Delcher A.L."/>
            <person name="Salzberg S.L."/>
            <person name="Silva J.C."/>
            <person name="Haas B.J."/>
            <person name="Majoros W.H."/>
            <person name="Farzad M."/>
            <person name="Carlton J.M."/>
            <person name="Smith R.K. Jr."/>
            <person name="Garg J."/>
            <person name="Pearlman R.E."/>
            <person name="Karrer K.M."/>
            <person name="Sun L."/>
            <person name="Manning G."/>
            <person name="Elde N.C."/>
            <person name="Turkewitz A.P."/>
            <person name="Asai D.J."/>
            <person name="Wilkes D.E."/>
            <person name="Wang Y."/>
            <person name="Cai H."/>
            <person name="Collins K."/>
            <person name="Stewart B.A."/>
            <person name="Lee S.R."/>
            <person name="Wilamowska K."/>
            <person name="Weinberg Z."/>
            <person name="Ruzzo W.L."/>
            <person name="Wloga D."/>
            <person name="Gaertig J."/>
            <person name="Frankel J."/>
            <person name="Tsao C.-C."/>
            <person name="Gorovsky M.A."/>
            <person name="Keeling P.J."/>
            <person name="Waller R.F."/>
            <person name="Patron N.J."/>
            <person name="Cherry J.M."/>
            <person name="Stover N.A."/>
            <person name="Krieger C.J."/>
            <person name="del Toro C."/>
            <person name="Ryder H.F."/>
            <person name="Williamson S.C."/>
            <person name="Barbeau R.A."/>
            <person name="Hamilton E.P."/>
            <person name="Orias E."/>
        </authorList>
    </citation>
    <scope>NUCLEOTIDE SEQUENCE [LARGE SCALE GENOMIC DNA]</scope>
    <source>
        <strain evidence="10">SB210</strain>
    </source>
</reference>
<evidence type="ECO:0000313" key="9">
    <source>
        <dbReference type="EMBL" id="EWS73199.1"/>
    </source>
</evidence>
<gene>
    <name evidence="9" type="ORF">TTHERM_000411588</name>
</gene>
<dbReference type="eggNOG" id="KOG3525">
    <property type="taxonomic scope" value="Eukaryota"/>
</dbReference>
<dbReference type="Gene3D" id="2.10.220.10">
    <property type="entry name" value="Hormone Receptor, Insulin-like Growth Factor Receptor 1, Chain A, domain 2"/>
    <property type="match status" value="5"/>
</dbReference>
<evidence type="ECO:0000256" key="2">
    <source>
        <dbReference type="ARBA" id="ARBA00022737"/>
    </source>
</evidence>
<feature type="transmembrane region" description="Helical" evidence="6">
    <location>
        <begin position="1443"/>
        <end position="1465"/>
    </location>
</feature>
<dbReference type="OrthoDB" id="6158039at2759"/>
<dbReference type="InterPro" id="IPR051830">
    <property type="entry name" value="NOTCH_homolog"/>
</dbReference>
<accession>W7XID2</accession>
<protein>
    <submittedName>
        <fullName evidence="9">Myxococcus cysteine-rich repeat protein</fullName>
    </submittedName>
</protein>
<dbReference type="SMART" id="SM00261">
    <property type="entry name" value="FU"/>
    <property type="match status" value="8"/>
</dbReference>
<dbReference type="KEGG" id="tet:TTHERM_000411588"/>
<evidence type="ECO:0000256" key="3">
    <source>
        <dbReference type="ARBA" id="ARBA00023157"/>
    </source>
</evidence>
<feature type="compositionally biased region" description="Polar residues" evidence="5">
    <location>
        <begin position="1696"/>
        <end position="1708"/>
    </location>
</feature>
<feature type="region of interest" description="Disordered" evidence="5">
    <location>
        <begin position="1696"/>
        <end position="1720"/>
    </location>
</feature>
<keyword evidence="3 4" id="KW-1015">Disulfide bond</keyword>
<dbReference type="SMART" id="SM00181">
    <property type="entry name" value="EGF"/>
    <property type="match status" value="6"/>
</dbReference>
<evidence type="ECO:0000256" key="4">
    <source>
        <dbReference type="PROSITE-ProRule" id="PRU00076"/>
    </source>
</evidence>
<keyword evidence="10" id="KW-1185">Reference proteome</keyword>
<evidence type="ECO:0000259" key="8">
    <source>
        <dbReference type="PROSITE" id="PS50026"/>
    </source>
</evidence>
<dbReference type="InterPro" id="IPR000742">
    <property type="entry name" value="EGF"/>
</dbReference>
<name>W7XID2_TETTS</name>
<dbReference type="PROSITE" id="PS50026">
    <property type="entry name" value="EGF_3"/>
    <property type="match status" value="1"/>
</dbReference>
<evidence type="ECO:0000313" key="10">
    <source>
        <dbReference type="Proteomes" id="UP000009168"/>
    </source>
</evidence>
<dbReference type="RefSeq" id="XP_012654275.1">
    <property type="nucleotide sequence ID" value="XM_012798821.1"/>
</dbReference>
<dbReference type="PANTHER" id="PTHR24033">
    <property type="entry name" value="EGF-LIKE DOMAIN-CONTAINING PROTEIN"/>
    <property type="match status" value="1"/>
</dbReference>
<feature type="transmembrane region" description="Helical" evidence="6">
    <location>
        <begin position="1410"/>
        <end position="1431"/>
    </location>
</feature>
<dbReference type="EMBL" id="GG662612">
    <property type="protein sequence ID" value="EWS73199.1"/>
    <property type="molecule type" value="Genomic_DNA"/>
</dbReference>
<dbReference type="CDD" id="cd00064">
    <property type="entry name" value="FU"/>
    <property type="match status" value="4"/>
</dbReference>
<evidence type="ECO:0000256" key="7">
    <source>
        <dbReference type="SAM" id="SignalP"/>
    </source>
</evidence>
<sequence>MNLTLLKVIYILIKIIQHLNCLPSKYITTYSYQAYNGNVVTNPVSASISCDSTCSFDALGNYCLGSSQNCNACQSQYAKIDASITTQFSIYATCNQNKNAFGYYFNQANNILYQCNPQCYRCVDGGTCESCQQNYVYIQSTKSCVSQCPTGQYPDENRLCQQCPQGCSRCINYFICVQCQQSTYYLQYFYNSTSQQGQYNCTTTLTNQFPQQDNLYPISDSQPNQVSIFEQCDPQCNGCQNASQNCIACQPNYSSNQSNQATFFCVQSCNDGFYYQQSNTQKQCQPCSNKCVSCTTNPGCDRCSSDTYKQLNAIGANECVNVCQDGYYADQILLECLKCDQSCATCFGPSSYNCLTCSTNYYKAGSYQCIQPKCGDGILTQETEQCDDGNNLNNDGCSSTCQIEPGWKCCIANDPDPTKWICSFYDQSQGNYNQLLNLIYYKSKCLTTCGDGFRVGPQQGGTEQCDVGPSPTPTAGCDSNCQIENGYSCIGGSPTTQDVCTYLCSKQCITCQTNYLSNSQLTGTCIQCPQGMYAYQEQCLQKCPNNYFNDSTSGLGFCVQSCPSNSFINGQNCVTQCDPGQLINNNMCFDKCDQGTYSSKDPITSQITCSICHFSCLACSDGGPNFCTSCQIGYKQIDLGNNQLKCVLQCKNGYKQDPQNSNKCIVCMLNCDKCISPYYQYNDDCVQACPDGTFQNEETKTCDKFQNPKVSFIYDPPLQGSNEIGINQDYKITAVTSSVYPIVSMTWSIENQSPTFLSGLQLNTNSIIVRKIYLDYNMLITLKFVAQSTMGITTSFINLETFSKPVISINLLVNGKQQFIINHLSDTLTIQTKYWPTPQQISYQIQSIGQSTGKLLNIDSGSSTTDLSVKYIFPFLKASETYTIQLYLWNQNIQLNTTESLTVTTNSVPIRPLDQIFGKAFNLNQLTDYQVNTLISTIIAQYQQQLQQNNQFLNNLELNIYYYQKFSIPIKCRQQQLCAVGTCNDSTQNSLSCDCQTGYSGRFCSFTTDQFNQIQSLGTILNSQLQSMAFSEQQYIQIALNTTMLTDIGQNIFTNVGNSLSQYINKITPDSLINNYQSYIQIIGQIAEEQLVLSGSNSQQTQLFNSVYQSFQTLNNKRINALNQNQPFLSVNYQQNLYCYLVTFQVANITSPTKLIASSQWNLATQNNSTRRSLQVIQDGNKIFNLTGIIQNDVIETEVTIPKSIIKASSVQQVQLQIHRWQMNPRQSQASNMQGNLTNIETHFIEVQSNLNQKYINKNDNTTYILYMLPRIRNQIDDQTILLIENPFSCFSFDTTQNIWTNSTCVYIQQTYYHIYCSCPTINTVFFATRNFDLFQPLQSESLIALIQKLVSNSGLWMVIFVLLSFLMCWLGTKDSNDPDYIDKKTFRRLTPLLSVFFVRYPLKPVRFRIIQAFLTIFTQMLIESLLYLVYEDSFTIDAVPNYALYGVLAAIPFNYLVGLFSIWAQYSESEENIMLEIQNEKMEGTLSLYTYHIVSNQQEADAIKKLYQNKQDNKEIKISSAAKYSKYKQINKEASINKEPEAFSSIQNNTNHLHSNSSLNKSEQESKSIGQQPKILIMQPDLIKSRVITFIAVCILFLVAEAAGVLLLIQVNSNSSATGYFIGSVFVGFVIDFIFFDFSIALAAKYIKPIFKLITYRGIWFKMPKDIRMKKDYLAIQNENMLDKSSISSRFQNSQHHNINKSGNNHNQEAESENNNKNLVSNTKNINQLLNDRDNEDLDVEEINKNQLDQFKDHSEESSHSNHNF</sequence>
<feature type="transmembrane region" description="Helical" evidence="6">
    <location>
        <begin position="1588"/>
        <end position="1610"/>
    </location>
</feature>